<gene>
    <name evidence="3" type="ORF">GCM10009007_10420</name>
</gene>
<proteinExistence type="predicted"/>
<dbReference type="SUPFAM" id="SSF55008">
    <property type="entry name" value="HMA, heavy metal-associated domain"/>
    <property type="match status" value="1"/>
</dbReference>
<dbReference type="CDD" id="cd00371">
    <property type="entry name" value="HMA"/>
    <property type="match status" value="1"/>
</dbReference>
<name>A0A8J3CHA0_9BURK</name>
<comment type="caution">
    <text evidence="3">The sequence shown here is derived from an EMBL/GenBank/DDBJ whole genome shotgun (WGS) entry which is preliminary data.</text>
</comment>
<sequence>MTELYTVAGMTCQHCVARVQTALSSVPGVTSAVVSLLPPRVVVEGDDVDLAALNAALAETSFSLTPSPVVNIGGVKPKR</sequence>
<dbReference type="InterPro" id="IPR006121">
    <property type="entry name" value="HMA_dom"/>
</dbReference>
<dbReference type="PROSITE" id="PS01047">
    <property type="entry name" value="HMA_1"/>
    <property type="match status" value="1"/>
</dbReference>
<dbReference type="InterPro" id="IPR036163">
    <property type="entry name" value="HMA_dom_sf"/>
</dbReference>
<dbReference type="Pfam" id="PF00403">
    <property type="entry name" value="HMA"/>
    <property type="match status" value="1"/>
</dbReference>
<dbReference type="InterPro" id="IPR017969">
    <property type="entry name" value="Heavy-metal-associated_CS"/>
</dbReference>
<dbReference type="EMBL" id="BMZG01000005">
    <property type="protein sequence ID" value="GHA71509.1"/>
    <property type="molecule type" value="Genomic_DNA"/>
</dbReference>
<protein>
    <recommendedName>
        <fullName evidence="2">HMA domain-containing protein</fullName>
    </recommendedName>
</protein>
<reference evidence="3" key="1">
    <citation type="journal article" date="2014" name="Int. J. Syst. Evol. Microbiol.">
        <title>Complete genome sequence of Corynebacterium casei LMG S-19264T (=DSM 44701T), isolated from a smear-ripened cheese.</title>
        <authorList>
            <consortium name="US DOE Joint Genome Institute (JGI-PGF)"/>
            <person name="Walter F."/>
            <person name="Albersmeier A."/>
            <person name="Kalinowski J."/>
            <person name="Ruckert C."/>
        </authorList>
    </citation>
    <scope>NUCLEOTIDE SEQUENCE</scope>
    <source>
        <strain evidence="3">KCTC 32501</strain>
    </source>
</reference>
<dbReference type="RefSeq" id="WP_189492670.1">
    <property type="nucleotide sequence ID" value="NZ_BMZG01000005.1"/>
</dbReference>
<reference evidence="3" key="2">
    <citation type="submission" date="2020-09" db="EMBL/GenBank/DDBJ databases">
        <authorList>
            <person name="Sun Q."/>
            <person name="Kim S."/>
        </authorList>
    </citation>
    <scope>NUCLEOTIDE SEQUENCE</scope>
    <source>
        <strain evidence="3">KCTC 32501</strain>
    </source>
</reference>
<keyword evidence="1" id="KW-0479">Metal-binding</keyword>
<dbReference type="AlphaFoldDB" id="A0A8J3CHA0"/>
<dbReference type="GO" id="GO:0046872">
    <property type="term" value="F:metal ion binding"/>
    <property type="evidence" value="ECO:0007669"/>
    <property type="project" value="UniProtKB-KW"/>
</dbReference>
<keyword evidence="4" id="KW-1185">Reference proteome</keyword>
<dbReference type="Gene3D" id="3.30.70.100">
    <property type="match status" value="1"/>
</dbReference>
<accession>A0A8J3CHA0</accession>
<dbReference type="PROSITE" id="PS50846">
    <property type="entry name" value="HMA_2"/>
    <property type="match status" value="1"/>
</dbReference>
<dbReference type="Proteomes" id="UP000614287">
    <property type="component" value="Unassembled WGS sequence"/>
</dbReference>
<evidence type="ECO:0000313" key="3">
    <source>
        <dbReference type="EMBL" id="GHA71509.1"/>
    </source>
</evidence>
<organism evidence="3 4">
    <name type="scientific">Formosimonas limnophila</name>
    <dbReference type="NCBI Taxonomy" id="1384487"/>
    <lineage>
        <taxon>Bacteria</taxon>
        <taxon>Pseudomonadati</taxon>
        <taxon>Pseudomonadota</taxon>
        <taxon>Betaproteobacteria</taxon>
        <taxon>Burkholderiales</taxon>
        <taxon>Burkholderiaceae</taxon>
        <taxon>Formosimonas</taxon>
    </lineage>
</organism>
<feature type="domain" description="HMA" evidence="2">
    <location>
        <begin position="1"/>
        <end position="65"/>
    </location>
</feature>
<evidence type="ECO:0000313" key="4">
    <source>
        <dbReference type="Proteomes" id="UP000614287"/>
    </source>
</evidence>
<evidence type="ECO:0000259" key="2">
    <source>
        <dbReference type="PROSITE" id="PS50846"/>
    </source>
</evidence>
<evidence type="ECO:0000256" key="1">
    <source>
        <dbReference type="ARBA" id="ARBA00022723"/>
    </source>
</evidence>